<keyword evidence="4 6" id="KW-1133">Transmembrane helix</keyword>
<accession>A0A1B4V697</accession>
<evidence type="ECO:0000256" key="1">
    <source>
        <dbReference type="ARBA" id="ARBA00004141"/>
    </source>
</evidence>
<proteinExistence type="inferred from homology"/>
<feature type="transmembrane region" description="Helical" evidence="6">
    <location>
        <begin position="285"/>
        <end position="301"/>
    </location>
</feature>
<comment type="subcellular location">
    <subcellularLocation>
        <location evidence="1">Membrane</location>
        <topology evidence="1">Multi-pass membrane protein</topology>
    </subcellularLocation>
</comment>
<reference evidence="7 8" key="1">
    <citation type="submission" date="2015-08" db="EMBL/GenBank/DDBJ databases">
        <title>Complete genome sequence of Sulfurifustis variabilis.</title>
        <authorList>
            <person name="Miura A."/>
            <person name="Kojima H."/>
            <person name="Fukui M."/>
        </authorList>
    </citation>
    <scope>NUCLEOTIDE SEQUENCE [LARGE SCALE GENOMIC DNA]</scope>
    <source>
        <strain evidence="8">skN76</strain>
    </source>
</reference>
<dbReference type="EMBL" id="AP014936">
    <property type="protein sequence ID" value="BAU49093.1"/>
    <property type="molecule type" value="Genomic_DNA"/>
</dbReference>
<dbReference type="RefSeq" id="WP_169924077.1">
    <property type="nucleotide sequence ID" value="NZ_AP014936.1"/>
</dbReference>
<keyword evidence="8" id="KW-1185">Reference proteome</keyword>
<evidence type="ECO:0000256" key="4">
    <source>
        <dbReference type="ARBA" id="ARBA00022989"/>
    </source>
</evidence>
<keyword evidence="3 6" id="KW-0812">Transmembrane</keyword>
<protein>
    <submittedName>
        <fullName evidence="7">Permease</fullName>
    </submittedName>
</protein>
<keyword evidence="5 6" id="KW-0472">Membrane</keyword>
<dbReference type="PANTHER" id="PTHR21716:SF4">
    <property type="entry name" value="TRANSMEMBRANE PROTEIN 245"/>
    <property type="match status" value="1"/>
</dbReference>
<feature type="transmembrane region" description="Helical" evidence="6">
    <location>
        <begin position="251"/>
        <end position="273"/>
    </location>
</feature>
<feature type="transmembrane region" description="Helical" evidence="6">
    <location>
        <begin position="218"/>
        <end position="245"/>
    </location>
</feature>
<feature type="transmembrane region" description="Helical" evidence="6">
    <location>
        <begin position="15"/>
        <end position="36"/>
    </location>
</feature>
<dbReference type="PANTHER" id="PTHR21716">
    <property type="entry name" value="TRANSMEMBRANE PROTEIN"/>
    <property type="match status" value="1"/>
</dbReference>
<name>A0A1B4V697_9GAMM</name>
<dbReference type="GO" id="GO:0016020">
    <property type="term" value="C:membrane"/>
    <property type="evidence" value="ECO:0007669"/>
    <property type="project" value="UniProtKB-SubCell"/>
</dbReference>
<evidence type="ECO:0000313" key="7">
    <source>
        <dbReference type="EMBL" id="BAU49093.1"/>
    </source>
</evidence>
<gene>
    <name evidence="7" type="ORF">SVA_2545</name>
</gene>
<dbReference type="KEGG" id="sva:SVA_2545"/>
<organism evidence="7 8">
    <name type="scientific">Sulfurifustis variabilis</name>
    <dbReference type="NCBI Taxonomy" id="1675686"/>
    <lineage>
        <taxon>Bacteria</taxon>
        <taxon>Pseudomonadati</taxon>
        <taxon>Pseudomonadota</taxon>
        <taxon>Gammaproteobacteria</taxon>
        <taxon>Acidiferrobacterales</taxon>
        <taxon>Acidiferrobacteraceae</taxon>
        <taxon>Sulfurifustis</taxon>
    </lineage>
</organism>
<dbReference type="Pfam" id="PF01594">
    <property type="entry name" value="AI-2E_transport"/>
    <property type="match status" value="1"/>
</dbReference>
<evidence type="ECO:0000256" key="3">
    <source>
        <dbReference type="ARBA" id="ARBA00022692"/>
    </source>
</evidence>
<feature type="transmembrane region" description="Helical" evidence="6">
    <location>
        <begin position="166"/>
        <end position="188"/>
    </location>
</feature>
<dbReference type="Proteomes" id="UP000218899">
    <property type="component" value="Chromosome"/>
</dbReference>
<sequence>MEPDATRPPTPGEAFYARTFALITLLLLGFLLYQILLPFFGPLAWALFIAFLLRPVHAWLTGKLRGRASLSAALLTFAVLLLLIGPLAGLSAAFAAQVAVLLQYAQELAAGRTAEDFANLASVPVLGTALAWFQDTFGVSLAQIQGWAVEAARTVLQFLATLGGRIFIGALGTAIGFVLMMFLLFFMIRDGQQMVATLRELVPMTAGHRARLFDHLAAVIRAVFYGTGVTALIQGALIGIGFAILGLPAPIVFGVLAALFALVPLAGTPFVWVPAVIVLIAQQRWWAAIFLLVWGILVATMDNVLRPVLVSSRAKVGTLTVFIGVLGGVSAFGAIGLFVGPLVLALVIALIRFTLELRHAEAAEAGAAALPAEEARAGRR</sequence>
<feature type="transmembrane region" description="Helical" evidence="6">
    <location>
        <begin position="321"/>
        <end position="351"/>
    </location>
</feature>
<comment type="similarity">
    <text evidence="2">Belongs to the autoinducer-2 exporter (AI-2E) (TC 2.A.86) family.</text>
</comment>
<evidence type="ECO:0000256" key="5">
    <source>
        <dbReference type="ARBA" id="ARBA00023136"/>
    </source>
</evidence>
<dbReference type="AlphaFoldDB" id="A0A1B4V697"/>
<evidence type="ECO:0000313" key="8">
    <source>
        <dbReference type="Proteomes" id="UP000218899"/>
    </source>
</evidence>
<evidence type="ECO:0000256" key="2">
    <source>
        <dbReference type="ARBA" id="ARBA00009773"/>
    </source>
</evidence>
<dbReference type="InterPro" id="IPR002549">
    <property type="entry name" value="AI-2E-like"/>
</dbReference>
<feature type="transmembrane region" description="Helical" evidence="6">
    <location>
        <begin position="72"/>
        <end position="96"/>
    </location>
</feature>
<evidence type="ECO:0000256" key="6">
    <source>
        <dbReference type="SAM" id="Phobius"/>
    </source>
</evidence>